<keyword evidence="1 3" id="KW-0853">WD repeat</keyword>
<keyword evidence="2" id="KW-0677">Repeat</keyword>
<evidence type="ECO:0000313" key="5">
    <source>
        <dbReference type="EMBL" id="PRW32536.1"/>
    </source>
</evidence>
<reference evidence="5" key="2">
    <citation type="submission" date="2018-02" db="EMBL/GenBank/DDBJ databases">
        <authorList>
            <person name="Cohen D.B."/>
            <person name="Kent A.D."/>
        </authorList>
    </citation>
    <scope>NUCLEOTIDE SEQUENCE</scope>
    <source>
        <strain evidence="5">1602</strain>
    </source>
</reference>
<comment type="caution">
    <text evidence="5">The sequence shown here is derived from an EMBL/GenBank/DDBJ whole genome shotgun (WGS) entry which is preliminary data.</text>
</comment>
<feature type="repeat" description="WD" evidence="3">
    <location>
        <begin position="467"/>
        <end position="499"/>
    </location>
</feature>
<evidence type="ECO:0000256" key="3">
    <source>
        <dbReference type="PROSITE-ProRule" id="PRU00221"/>
    </source>
</evidence>
<dbReference type="InterPro" id="IPR006594">
    <property type="entry name" value="LisH"/>
</dbReference>
<dbReference type="Gene3D" id="2.130.10.10">
    <property type="entry name" value="YVTN repeat-like/Quinoprotein amine dehydrogenase"/>
    <property type="match status" value="2"/>
</dbReference>
<dbReference type="PANTHER" id="PTHR19848">
    <property type="entry name" value="WD40 REPEAT PROTEIN"/>
    <property type="match status" value="1"/>
</dbReference>
<dbReference type="InterPro" id="IPR036322">
    <property type="entry name" value="WD40_repeat_dom_sf"/>
</dbReference>
<feature type="region of interest" description="Disordered" evidence="4">
    <location>
        <begin position="266"/>
        <end position="314"/>
    </location>
</feature>
<keyword evidence="7" id="KW-1185">Reference proteome</keyword>
<dbReference type="PROSITE" id="PS50294">
    <property type="entry name" value="WD_REPEATS_REGION"/>
    <property type="match status" value="1"/>
</dbReference>
<dbReference type="EMBL" id="LHPG02000019">
    <property type="protein sequence ID" value="PRW32537.1"/>
    <property type="molecule type" value="Genomic_DNA"/>
</dbReference>
<dbReference type="InterPro" id="IPR001680">
    <property type="entry name" value="WD40_rpt"/>
</dbReference>
<dbReference type="PROSITE" id="PS50896">
    <property type="entry name" value="LISH"/>
    <property type="match status" value="1"/>
</dbReference>
<dbReference type="InterPro" id="IPR015943">
    <property type="entry name" value="WD40/YVTN_repeat-like_dom_sf"/>
</dbReference>
<proteinExistence type="predicted"/>
<dbReference type="OrthoDB" id="514253at2759"/>
<dbReference type="SMART" id="SM00320">
    <property type="entry name" value="WD40"/>
    <property type="match status" value="6"/>
</dbReference>
<evidence type="ECO:0000313" key="7">
    <source>
        <dbReference type="Proteomes" id="UP000239899"/>
    </source>
</evidence>
<dbReference type="Proteomes" id="UP000239899">
    <property type="component" value="Unassembled WGS sequence"/>
</dbReference>
<dbReference type="STRING" id="3076.A0A2P6TEY7"/>
<organism evidence="5 7">
    <name type="scientific">Chlorella sorokiniana</name>
    <name type="common">Freshwater green alga</name>
    <dbReference type="NCBI Taxonomy" id="3076"/>
    <lineage>
        <taxon>Eukaryota</taxon>
        <taxon>Viridiplantae</taxon>
        <taxon>Chlorophyta</taxon>
        <taxon>core chlorophytes</taxon>
        <taxon>Trebouxiophyceae</taxon>
        <taxon>Chlorellales</taxon>
        <taxon>Chlorellaceae</taxon>
        <taxon>Chlorella clade</taxon>
        <taxon>Chlorella</taxon>
    </lineage>
</organism>
<accession>A0A2P6TEY7</accession>
<dbReference type="AlphaFoldDB" id="A0A2P6TEY7"/>
<evidence type="ECO:0000313" key="6">
    <source>
        <dbReference type="EMBL" id="PRW32537.1"/>
    </source>
</evidence>
<sequence length="509" mass="51913">MNATTDPDHFALAAVQQYLHEHGYQRALAALEQEAGLRLVYDHIERQLAAASLDDSSTSLRRLEDSLLRGGSSSSPGDCPTHLQRSIEGVHGANIIAICCWPERRLAVTGSSDGSVAVLGYDGTLHRSIAASSSGVLCLALRRGSRQGGSGSSGRHSGSDSSGGAPSLVVAGCMDGSVVLLDADSGQVLASARPHRKYCVSCAWSPDGCHLVTGAWDETFAVHRLERGSGSGGGSGSGWELQQIFSEQTPGRVNAIEFLPPVASDSCSTGNGGSSMNGSGSTADAAASSSSGRASSGDASSSSGRASSGDASSSNGSTFLVAVQGSNYLRQLSIAGETTAGTAGTAGTGLAAEAAAGSSIGDGGTPVREKRRINMNALGDDHVSFSAAHLAASPCGRLLLVSGDNGRLVVYETAGWAQVRSIIGLPVEQFHQFCAAWHRSGHYVFAAAAHGGVCVFHLGSCSKVATLVAHSKNVRSLAYDGTNNLLLTCSFDRTVKVFDSSVGAATAPL</sequence>
<feature type="compositionally biased region" description="Low complexity" evidence="4">
    <location>
        <begin position="276"/>
        <end position="314"/>
    </location>
</feature>
<name>A0A2P6TEY7_CHLSO</name>
<dbReference type="SUPFAM" id="SSF50978">
    <property type="entry name" value="WD40 repeat-like"/>
    <property type="match status" value="1"/>
</dbReference>
<dbReference type="Pfam" id="PF00400">
    <property type="entry name" value="WD40"/>
    <property type="match status" value="2"/>
</dbReference>
<evidence type="ECO:0000256" key="2">
    <source>
        <dbReference type="ARBA" id="ARBA00022737"/>
    </source>
</evidence>
<protein>
    <submittedName>
        <fullName evidence="5">WD40 repeat isoform A</fullName>
    </submittedName>
    <submittedName>
        <fullName evidence="6">WD40 repeat isoform B</fullName>
    </submittedName>
</protein>
<gene>
    <name evidence="5" type="ORF">C2E21_8340</name>
</gene>
<dbReference type="PANTHER" id="PTHR19848:SF8">
    <property type="entry name" value="F-BOX AND WD REPEAT DOMAIN CONTAINING 7"/>
    <property type="match status" value="1"/>
</dbReference>
<evidence type="ECO:0000256" key="1">
    <source>
        <dbReference type="ARBA" id="ARBA00022574"/>
    </source>
</evidence>
<dbReference type="PROSITE" id="PS50082">
    <property type="entry name" value="WD_REPEATS_2"/>
    <property type="match status" value="1"/>
</dbReference>
<evidence type="ECO:0000256" key="4">
    <source>
        <dbReference type="SAM" id="MobiDB-lite"/>
    </source>
</evidence>
<dbReference type="EMBL" id="LHPG02000019">
    <property type="protein sequence ID" value="PRW32536.1"/>
    <property type="molecule type" value="Genomic_DNA"/>
</dbReference>
<reference evidence="5 7" key="1">
    <citation type="journal article" date="2018" name="Plant J.">
        <title>Genome sequences of Chlorella sorokiniana UTEX 1602 and Micractinium conductrix SAG 241.80: implications to maltose excretion by a green alga.</title>
        <authorList>
            <person name="Arriola M.B."/>
            <person name="Velmurugan N."/>
            <person name="Zhang Y."/>
            <person name="Plunkett M.H."/>
            <person name="Hondzo H."/>
            <person name="Barney B.M."/>
        </authorList>
    </citation>
    <scope>NUCLEOTIDE SEQUENCE [LARGE SCALE GENOMIC DNA]</scope>
    <source>
        <strain evidence="5">1602</strain>
        <strain evidence="7">UTEX 1602</strain>
    </source>
</reference>